<name>A0A1F4UXD9_UNCKA</name>
<dbReference type="SUPFAM" id="SSF102405">
    <property type="entry name" value="MCP/YpsA-like"/>
    <property type="match status" value="1"/>
</dbReference>
<comment type="caution">
    <text evidence="3">The sequence shown here is derived from an EMBL/GenBank/DDBJ whole genome shotgun (WGS) entry which is preliminary data.</text>
</comment>
<protein>
    <recommendedName>
        <fullName evidence="2">Smf/DprA SLOG domain-containing protein</fullName>
    </recommendedName>
</protein>
<dbReference type="Gene3D" id="3.40.50.450">
    <property type="match status" value="1"/>
</dbReference>
<organism evidence="3 4">
    <name type="scientific">candidate division WWE3 bacterium RBG_16_37_10</name>
    <dbReference type="NCBI Taxonomy" id="1802610"/>
    <lineage>
        <taxon>Bacteria</taxon>
        <taxon>Katanobacteria</taxon>
    </lineage>
</organism>
<proteinExistence type="inferred from homology"/>
<dbReference type="InterPro" id="IPR057666">
    <property type="entry name" value="DrpA_SLOG"/>
</dbReference>
<evidence type="ECO:0000259" key="2">
    <source>
        <dbReference type="Pfam" id="PF02481"/>
    </source>
</evidence>
<feature type="domain" description="Smf/DprA SLOG" evidence="2">
    <location>
        <begin position="7"/>
        <end position="170"/>
    </location>
</feature>
<dbReference type="GO" id="GO:0009294">
    <property type="term" value="P:DNA-mediated transformation"/>
    <property type="evidence" value="ECO:0007669"/>
    <property type="project" value="InterPro"/>
</dbReference>
<evidence type="ECO:0000313" key="4">
    <source>
        <dbReference type="Proteomes" id="UP000177371"/>
    </source>
</evidence>
<dbReference type="EMBL" id="MEUT01000050">
    <property type="protein sequence ID" value="OGC49510.1"/>
    <property type="molecule type" value="Genomic_DNA"/>
</dbReference>
<accession>A0A1F4UXD9</accession>
<sequence>MFDINLLDLSDSLFPQSLKLISDCPRILYYCGNLTSESFGKCVAVVDTRRMSLYGRRVTQKIVQELICSGNYSLVSGFMYGIDTTAHETAVNCCGKTIAVLSCGLNDSLIENNSDLAEKILQNGGLLISEFEPDFPAKIWTFPKRNRIIAAVGSGVVITEATLDSGSLITC</sequence>
<dbReference type="PANTHER" id="PTHR43022">
    <property type="entry name" value="PROTEIN SMF"/>
    <property type="match status" value="1"/>
</dbReference>
<comment type="similarity">
    <text evidence="1">Belongs to the DprA/Smf family.</text>
</comment>
<evidence type="ECO:0000313" key="3">
    <source>
        <dbReference type="EMBL" id="OGC49510.1"/>
    </source>
</evidence>
<dbReference type="Proteomes" id="UP000177371">
    <property type="component" value="Unassembled WGS sequence"/>
</dbReference>
<reference evidence="3 4" key="1">
    <citation type="journal article" date="2016" name="Nat. Commun.">
        <title>Thousands of microbial genomes shed light on interconnected biogeochemical processes in an aquifer system.</title>
        <authorList>
            <person name="Anantharaman K."/>
            <person name="Brown C.T."/>
            <person name="Hug L.A."/>
            <person name="Sharon I."/>
            <person name="Castelle C.J."/>
            <person name="Probst A.J."/>
            <person name="Thomas B.C."/>
            <person name="Singh A."/>
            <person name="Wilkins M.J."/>
            <person name="Karaoz U."/>
            <person name="Brodie E.L."/>
            <person name="Williams K.H."/>
            <person name="Hubbard S.S."/>
            <person name="Banfield J.F."/>
        </authorList>
    </citation>
    <scope>NUCLEOTIDE SEQUENCE [LARGE SCALE GENOMIC DNA]</scope>
</reference>
<evidence type="ECO:0000256" key="1">
    <source>
        <dbReference type="ARBA" id="ARBA00006525"/>
    </source>
</evidence>
<dbReference type="PANTHER" id="PTHR43022:SF1">
    <property type="entry name" value="PROTEIN SMF"/>
    <property type="match status" value="1"/>
</dbReference>
<dbReference type="Pfam" id="PF02481">
    <property type="entry name" value="DNA_processg_A"/>
    <property type="match status" value="1"/>
</dbReference>
<dbReference type="AlphaFoldDB" id="A0A1F4UXD9"/>
<dbReference type="InterPro" id="IPR003488">
    <property type="entry name" value="DprA"/>
</dbReference>
<dbReference type="STRING" id="1802610.A2W32_00750"/>
<gene>
    <name evidence="3" type="ORF">A2W32_00750</name>
</gene>